<evidence type="ECO:0000256" key="7">
    <source>
        <dbReference type="ARBA" id="ARBA00023128"/>
    </source>
</evidence>
<feature type="repeat" description="Solcar" evidence="9">
    <location>
        <begin position="1"/>
        <end position="48"/>
    </location>
</feature>
<dbReference type="GO" id="GO:0000064">
    <property type="term" value="F:L-ornithine transmembrane transporter activity"/>
    <property type="evidence" value="ECO:0007669"/>
    <property type="project" value="TreeGrafter"/>
</dbReference>
<evidence type="ECO:0008006" key="14">
    <source>
        <dbReference type="Google" id="ProtNLM"/>
    </source>
</evidence>
<feature type="non-terminal residue" evidence="12">
    <location>
        <position position="99"/>
    </location>
</feature>
<organism evidence="12 13">
    <name type="scientific">Paxillus involutus ATCC 200175</name>
    <dbReference type="NCBI Taxonomy" id="664439"/>
    <lineage>
        <taxon>Eukaryota</taxon>
        <taxon>Fungi</taxon>
        <taxon>Dikarya</taxon>
        <taxon>Basidiomycota</taxon>
        <taxon>Agaricomycotina</taxon>
        <taxon>Agaricomycetes</taxon>
        <taxon>Agaricomycetidae</taxon>
        <taxon>Boletales</taxon>
        <taxon>Paxilineae</taxon>
        <taxon>Paxillaceae</taxon>
        <taxon>Paxillus</taxon>
    </lineage>
</organism>
<evidence type="ECO:0000256" key="8">
    <source>
        <dbReference type="ARBA" id="ARBA00023136"/>
    </source>
</evidence>
<dbReference type="PROSITE" id="PS50920">
    <property type="entry name" value="SOLCAR"/>
    <property type="match status" value="1"/>
</dbReference>
<dbReference type="Proteomes" id="UP000053647">
    <property type="component" value="Unassembled WGS sequence"/>
</dbReference>
<dbReference type="InterPro" id="IPR023395">
    <property type="entry name" value="MCP_dom_sf"/>
</dbReference>
<keyword evidence="3 10" id="KW-0813">Transport</keyword>
<dbReference type="GO" id="GO:0031966">
    <property type="term" value="C:mitochondrial membrane"/>
    <property type="evidence" value="ECO:0007669"/>
    <property type="project" value="UniProtKB-SubCell"/>
</dbReference>
<name>A0A0C9SNV5_PAXIN</name>
<reference evidence="12 13" key="1">
    <citation type="submission" date="2014-06" db="EMBL/GenBank/DDBJ databases">
        <authorList>
            <consortium name="DOE Joint Genome Institute"/>
            <person name="Kuo A."/>
            <person name="Kohler A."/>
            <person name="Nagy L.G."/>
            <person name="Floudas D."/>
            <person name="Copeland A."/>
            <person name="Barry K.W."/>
            <person name="Cichocki N."/>
            <person name="Veneault-Fourrey C."/>
            <person name="LaButti K."/>
            <person name="Lindquist E.A."/>
            <person name="Lipzen A."/>
            <person name="Lundell T."/>
            <person name="Morin E."/>
            <person name="Murat C."/>
            <person name="Sun H."/>
            <person name="Tunlid A."/>
            <person name="Henrissat B."/>
            <person name="Grigoriev I.V."/>
            <person name="Hibbett D.S."/>
            <person name="Martin F."/>
            <person name="Nordberg H.P."/>
            <person name="Cantor M.N."/>
            <person name="Hua S.X."/>
        </authorList>
    </citation>
    <scope>NUCLEOTIDE SEQUENCE [LARGE SCALE GENOMIC DNA]</scope>
    <source>
        <strain evidence="12 13">ATCC 200175</strain>
    </source>
</reference>
<keyword evidence="13" id="KW-1185">Reference proteome</keyword>
<dbReference type="SUPFAM" id="SSF103506">
    <property type="entry name" value="Mitochondrial carrier"/>
    <property type="match status" value="1"/>
</dbReference>
<evidence type="ECO:0000256" key="11">
    <source>
        <dbReference type="SAM" id="Phobius"/>
    </source>
</evidence>
<dbReference type="InterPro" id="IPR050567">
    <property type="entry name" value="Mitochondrial_Carrier"/>
</dbReference>
<sequence>YNGPFDAIKKIYSQHGISGLFKGKCVTFLCKATGCGSYFLVYENFIREMTQKGIRRDQINHMNAILYAVIIRCSCWIWVDMIESRMQTDGFSPSTVQKY</sequence>
<reference evidence="13" key="2">
    <citation type="submission" date="2015-01" db="EMBL/GenBank/DDBJ databases">
        <title>Evolutionary Origins and Diversification of the Mycorrhizal Mutualists.</title>
        <authorList>
            <consortium name="DOE Joint Genome Institute"/>
            <consortium name="Mycorrhizal Genomics Consortium"/>
            <person name="Kohler A."/>
            <person name="Kuo A."/>
            <person name="Nagy L.G."/>
            <person name="Floudas D."/>
            <person name="Copeland A."/>
            <person name="Barry K.W."/>
            <person name="Cichocki N."/>
            <person name="Veneault-Fourrey C."/>
            <person name="LaButti K."/>
            <person name="Lindquist E.A."/>
            <person name="Lipzen A."/>
            <person name="Lundell T."/>
            <person name="Morin E."/>
            <person name="Murat C."/>
            <person name="Riley R."/>
            <person name="Ohm R."/>
            <person name="Sun H."/>
            <person name="Tunlid A."/>
            <person name="Henrissat B."/>
            <person name="Grigoriev I.V."/>
            <person name="Hibbett D.S."/>
            <person name="Martin F."/>
        </authorList>
    </citation>
    <scope>NUCLEOTIDE SEQUENCE [LARGE SCALE GENOMIC DNA]</scope>
    <source>
        <strain evidence="13">ATCC 200175</strain>
    </source>
</reference>
<evidence type="ECO:0000256" key="9">
    <source>
        <dbReference type="PROSITE-ProRule" id="PRU00282"/>
    </source>
</evidence>
<feature type="transmembrane region" description="Helical" evidence="11">
    <location>
        <begin position="59"/>
        <end position="79"/>
    </location>
</feature>
<dbReference type="PANTHER" id="PTHR45624:SF12">
    <property type="entry name" value="MITOCHONDRIAL ORNITHINE TRANSPORTER 1"/>
    <property type="match status" value="1"/>
</dbReference>
<evidence type="ECO:0000256" key="10">
    <source>
        <dbReference type="RuleBase" id="RU000488"/>
    </source>
</evidence>
<evidence type="ECO:0000313" key="12">
    <source>
        <dbReference type="EMBL" id="KIJ08464.1"/>
    </source>
</evidence>
<dbReference type="Gene3D" id="1.50.40.10">
    <property type="entry name" value="Mitochondrial carrier domain"/>
    <property type="match status" value="1"/>
</dbReference>
<keyword evidence="6 11" id="KW-1133">Transmembrane helix</keyword>
<keyword evidence="4 9" id="KW-0812">Transmembrane</keyword>
<dbReference type="EMBL" id="KN819615">
    <property type="protein sequence ID" value="KIJ08464.1"/>
    <property type="molecule type" value="Genomic_DNA"/>
</dbReference>
<dbReference type="PANTHER" id="PTHR45624">
    <property type="entry name" value="MITOCHONDRIAL BASIC AMINO ACIDS TRANSPORTER-RELATED"/>
    <property type="match status" value="1"/>
</dbReference>
<feature type="non-terminal residue" evidence="12">
    <location>
        <position position="1"/>
    </location>
</feature>
<comment type="similarity">
    <text evidence="2 10">Belongs to the mitochondrial carrier (TC 2.A.29) family.</text>
</comment>
<accession>A0A0C9SNV5</accession>
<evidence type="ECO:0000256" key="2">
    <source>
        <dbReference type="ARBA" id="ARBA00006375"/>
    </source>
</evidence>
<evidence type="ECO:0000256" key="5">
    <source>
        <dbReference type="ARBA" id="ARBA00022737"/>
    </source>
</evidence>
<dbReference type="GO" id="GO:1990575">
    <property type="term" value="P:mitochondrial L-ornithine transmembrane transport"/>
    <property type="evidence" value="ECO:0007669"/>
    <property type="project" value="TreeGrafter"/>
</dbReference>
<evidence type="ECO:0000256" key="6">
    <source>
        <dbReference type="ARBA" id="ARBA00022989"/>
    </source>
</evidence>
<protein>
    <recommendedName>
        <fullName evidence="14">Mitochondrial carrier protein</fullName>
    </recommendedName>
</protein>
<evidence type="ECO:0000256" key="3">
    <source>
        <dbReference type="ARBA" id="ARBA00022448"/>
    </source>
</evidence>
<comment type="subcellular location">
    <subcellularLocation>
        <location evidence="1">Mitochondrion membrane</location>
        <topology evidence="1">Multi-pass membrane protein</topology>
    </subcellularLocation>
</comment>
<dbReference type="HOGENOM" id="CLU_2326382_0_0_1"/>
<dbReference type="OrthoDB" id="409586at2759"/>
<keyword evidence="5" id="KW-0677">Repeat</keyword>
<evidence type="ECO:0000313" key="13">
    <source>
        <dbReference type="Proteomes" id="UP000053647"/>
    </source>
</evidence>
<dbReference type="InterPro" id="IPR018108">
    <property type="entry name" value="MCP_transmembrane"/>
</dbReference>
<dbReference type="Pfam" id="PF00153">
    <property type="entry name" value="Mito_carr"/>
    <property type="match status" value="1"/>
</dbReference>
<proteinExistence type="inferred from homology"/>
<keyword evidence="8 9" id="KW-0472">Membrane</keyword>
<keyword evidence="7" id="KW-0496">Mitochondrion</keyword>
<gene>
    <name evidence="12" type="ORF">PAXINDRAFT_50260</name>
</gene>
<evidence type="ECO:0000256" key="1">
    <source>
        <dbReference type="ARBA" id="ARBA00004225"/>
    </source>
</evidence>
<evidence type="ECO:0000256" key="4">
    <source>
        <dbReference type="ARBA" id="ARBA00022692"/>
    </source>
</evidence>
<dbReference type="AlphaFoldDB" id="A0A0C9SNV5"/>